<dbReference type="CDD" id="cd15533">
    <property type="entry name" value="PHD1_PHF12"/>
    <property type="match status" value="1"/>
</dbReference>
<dbReference type="PROSITE" id="PS50016">
    <property type="entry name" value="ZF_PHD_2"/>
    <property type="match status" value="2"/>
</dbReference>
<evidence type="ECO:0000259" key="6">
    <source>
        <dbReference type="PROSITE" id="PS50016"/>
    </source>
</evidence>
<dbReference type="PANTHER" id="PTHR47636">
    <property type="entry name" value="TRANSCRIPTIONAL REGULATORY PROTEIN RCO1"/>
    <property type="match status" value="1"/>
</dbReference>
<dbReference type="Pfam" id="PF00628">
    <property type="entry name" value="PHD"/>
    <property type="match status" value="2"/>
</dbReference>
<evidence type="ECO:0000256" key="5">
    <source>
        <dbReference type="SAM" id="MobiDB-lite"/>
    </source>
</evidence>
<keyword evidence="3" id="KW-0862">Zinc</keyword>
<keyword evidence="8" id="KW-1185">Reference proteome</keyword>
<name>A0A182E7I9_ONCOC</name>
<dbReference type="GO" id="GO:0008270">
    <property type="term" value="F:zinc ion binding"/>
    <property type="evidence" value="ECO:0007669"/>
    <property type="project" value="UniProtKB-KW"/>
</dbReference>
<dbReference type="Proteomes" id="UP000271087">
    <property type="component" value="Unassembled WGS sequence"/>
</dbReference>
<dbReference type="InterPro" id="IPR011011">
    <property type="entry name" value="Znf_FYVE_PHD"/>
</dbReference>
<evidence type="ECO:0000256" key="3">
    <source>
        <dbReference type="ARBA" id="ARBA00022833"/>
    </source>
</evidence>
<sequence>MLELRLVLSAADYYNLCHFLIDDRRGMDNEINDGNEPAYDQDTGLLEYIETCTASPTTSSKTKKISSTVVKEKPTRRWKSINSQYCSSCMEGGELLCCDRCPASFHLMCHEPPIERSSIPSGKWLCNRCTHAVAYDASPKTMKKVPKLDLDCSSLETRRNHATISNIMEQNTHGGLSALAVLADAALATNAEQFSLPHDLSCEIPPLPFDERMASTHLVPPPKALCHLCASRNEKSAMIQCDFCSLCYHLDCLTPPLPSVPKDKWMCPAHVEHILDRKLAKTLSLRKRLFIWQKYARQPVDEHLIKISFLKKTHLEREAALGAGISTAKRNGPYFSVPDCIKKLYETRWNRWKKDELPSEKEQDLWFKSIVRMQKMQVELDLSRDTSDDLGEKEDEDAFKKMPNVTEESMTSEPIERERQSQSKLQSDVLMQCSGLANFVELSLLKRIRRGCLSLMENSDSVEHRIIGSLACQRLEQLLCTAESSRDIKRVKFEKKILHDDMPVLAVLKGNDMDAYPVQQMNTTIGIDSSCDFNLRKIAPLCQAIAGRHAVLLFNKVSRRFELLLKHGDRFRVNGITYRNSDDSITNMLLCSCTASSNVNYRHEIAYLHHGSIIDIGCARLIFASFF</sequence>
<feature type="compositionally biased region" description="Acidic residues" evidence="5">
    <location>
        <begin position="388"/>
        <end position="397"/>
    </location>
</feature>
<reference evidence="7 8" key="2">
    <citation type="submission" date="2018-08" db="EMBL/GenBank/DDBJ databases">
        <authorList>
            <person name="Laetsch R D."/>
            <person name="Stevens L."/>
            <person name="Kumar S."/>
            <person name="Blaxter L. M."/>
        </authorList>
    </citation>
    <scope>NUCLEOTIDE SEQUENCE [LARGE SCALE GENOMIC DNA]</scope>
</reference>
<dbReference type="InterPro" id="IPR019786">
    <property type="entry name" value="Zinc_finger_PHD-type_CS"/>
</dbReference>
<dbReference type="Gene3D" id="3.30.40.10">
    <property type="entry name" value="Zinc/RING finger domain, C3HC4 (zinc finger)"/>
    <property type="match status" value="2"/>
</dbReference>
<dbReference type="PANTHER" id="PTHR47636:SF1">
    <property type="entry name" value="TRANSCRIPTIONAL REGULATORY PROTEIN RCO1"/>
    <property type="match status" value="1"/>
</dbReference>
<organism evidence="9">
    <name type="scientific">Onchocerca ochengi</name>
    <name type="common">Filarial nematode worm</name>
    <dbReference type="NCBI Taxonomy" id="42157"/>
    <lineage>
        <taxon>Eukaryota</taxon>
        <taxon>Metazoa</taxon>
        <taxon>Ecdysozoa</taxon>
        <taxon>Nematoda</taxon>
        <taxon>Chromadorea</taxon>
        <taxon>Rhabditida</taxon>
        <taxon>Spirurina</taxon>
        <taxon>Spiruromorpha</taxon>
        <taxon>Filarioidea</taxon>
        <taxon>Onchocercidae</taxon>
        <taxon>Onchocerca</taxon>
    </lineage>
</organism>
<keyword evidence="1" id="KW-0479">Metal-binding</keyword>
<evidence type="ECO:0000313" key="8">
    <source>
        <dbReference type="Proteomes" id="UP000271087"/>
    </source>
</evidence>
<dbReference type="CDD" id="cd15534">
    <property type="entry name" value="PHD2_PHF12_Rco1"/>
    <property type="match status" value="1"/>
</dbReference>
<dbReference type="InterPro" id="IPR013083">
    <property type="entry name" value="Znf_RING/FYVE/PHD"/>
</dbReference>
<dbReference type="STRING" id="42157.A0A182E7I9"/>
<dbReference type="InterPro" id="IPR001965">
    <property type="entry name" value="Znf_PHD"/>
</dbReference>
<evidence type="ECO:0000256" key="4">
    <source>
        <dbReference type="PROSITE-ProRule" id="PRU00146"/>
    </source>
</evidence>
<dbReference type="OrthoDB" id="1919692at2759"/>
<dbReference type="GO" id="GO:0006357">
    <property type="term" value="P:regulation of transcription by RNA polymerase II"/>
    <property type="evidence" value="ECO:0007669"/>
    <property type="project" value="TreeGrafter"/>
</dbReference>
<dbReference type="WBParaSite" id="nOo.2.0.1.t03982-RA">
    <property type="protein sequence ID" value="nOo.2.0.1.t03982-RA"/>
    <property type="gene ID" value="nOo.2.0.1.g03982"/>
</dbReference>
<dbReference type="EMBL" id="UYRW01000828">
    <property type="protein sequence ID" value="VDK71294.1"/>
    <property type="molecule type" value="Genomic_DNA"/>
</dbReference>
<dbReference type="InterPro" id="IPR052819">
    <property type="entry name" value="Chromatin_regulatory_protein"/>
</dbReference>
<feature type="domain" description="PHD-type" evidence="6">
    <location>
        <begin position="83"/>
        <end position="132"/>
    </location>
</feature>
<dbReference type="SMART" id="SM00249">
    <property type="entry name" value="PHD"/>
    <property type="match status" value="2"/>
</dbReference>
<feature type="domain" description="PHD-type" evidence="6">
    <location>
        <begin position="223"/>
        <end position="273"/>
    </location>
</feature>
<dbReference type="PROSITE" id="PS01359">
    <property type="entry name" value="ZF_PHD_1"/>
    <property type="match status" value="1"/>
</dbReference>
<proteinExistence type="predicted"/>
<dbReference type="InterPro" id="IPR019787">
    <property type="entry name" value="Znf_PHD-finger"/>
</dbReference>
<evidence type="ECO:0000313" key="9">
    <source>
        <dbReference type="WBParaSite" id="nOo.2.0.1.t03982-RA"/>
    </source>
</evidence>
<evidence type="ECO:0000256" key="2">
    <source>
        <dbReference type="ARBA" id="ARBA00022771"/>
    </source>
</evidence>
<feature type="region of interest" description="Disordered" evidence="5">
    <location>
        <begin position="383"/>
        <end position="421"/>
    </location>
</feature>
<dbReference type="SUPFAM" id="SSF57903">
    <property type="entry name" value="FYVE/PHD zinc finger"/>
    <property type="match status" value="2"/>
</dbReference>
<reference evidence="9" key="1">
    <citation type="submission" date="2016-06" db="UniProtKB">
        <authorList>
            <consortium name="WormBaseParasite"/>
        </authorList>
    </citation>
    <scope>IDENTIFICATION</scope>
</reference>
<evidence type="ECO:0000313" key="7">
    <source>
        <dbReference type="EMBL" id="VDK71294.1"/>
    </source>
</evidence>
<keyword evidence="2 4" id="KW-0863">Zinc-finger</keyword>
<protein>
    <submittedName>
        <fullName evidence="9">PHD-type domain-containing protein</fullName>
    </submittedName>
</protein>
<gene>
    <name evidence="7" type="ORF">NOO_LOCUS3982</name>
</gene>
<accession>A0A182E7I9</accession>
<evidence type="ECO:0000256" key="1">
    <source>
        <dbReference type="ARBA" id="ARBA00022723"/>
    </source>
</evidence>
<dbReference type="GO" id="GO:0032221">
    <property type="term" value="C:Rpd3S complex"/>
    <property type="evidence" value="ECO:0007669"/>
    <property type="project" value="TreeGrafter"/>
</dbReference>
<dbReference type="AlphaFoldDB" id="A0A182E7I9"/>